<evidence type="ECO:0000259" key="7">
    <source>
        <dbReference type="PROSITE" id="PS51747"/>
    </source>
</evidence>
<keyword evidence="3" id="KW-0862">Zinc</keyword>
<feature type="domain" description="N-acetyltransferase" evidence="6">
    <location>
        <begin position="8"/>
        <end position="166"/>
    </location>
</feature>
<name>A0A9D1R3J9_9FIRM</name>
<evidence type="ECO:0000259" key="6">
    <source>
        <dbReference type="PROSITE" id="PS51186"/>
    </source>
</evidence>
<dbReference type="PROSITE" id="PS51186">
    <property type="entry name" value="GNAT"/>
    <property type="match status" value="1"/>
</dbReference>
<evidence type="ECO:0000256" key="5">
    <source>
        <dbReference type="ARBA" id="ARBA00038502"/>
    </source>
</evidence>
<dbReference type="InterPro" id="IPR051531">
    <property type="entry name" value="N-acetyltransferase"/>
</dbReference>
<protein>
    <submittedName>
        <fullName evidence="8">GNAT family N-acetyltransferase</fullName>
        <ecNumber evidence="8">2.3.1.-</ecNumber>
    </submittedName>
</protein>
<reference evidence="8" key="1">
    <citation type="journal article" date="2021" name="PeerJ">
        <title>Extensive microbial diversity within the chicken gut microbiome revealed by metagenomics and culture.</title>
        <authorList>
            <person name="Gilroy R."/>
            <person name="Ravi A."/>
            <person name="Getino M."/>
            <person name="Pursley I."/>
            <person name="Horton D.L."/>
            <person name="Alikhan N.F."/>
            <person name="Baker D."/>
            <person name="Gharbi K."/>
            <person name="Hall N."/>
            <person name="Watson M."/>
            <person name="Adriaenssens E.M."/>
            <person name="Foster-Nyarko E."/>
            <person name="Jarju S."/>
            <person name="Secka A."/>
            <person name="Antonio M."/>
            <person name="Oren A."/>
            <person name="Chaudhuri R.R."/>
            <person name="La Ragione R."/>
            <person name="Hildebrand F."/>
            <person name="Pallen M.J."/>
        </authorList>
    </citation>
    <scope>NUCLEOTIDE SEQUENCE</scope>
    <source>
        <strain evidence="8">CHK195-6426</strain>
    </source>
</reference>
<sequence>MILATERLVMRRWEESDAEDLYRYASDPAVGLPAGWPPHQSVDESLGVIKNVFSGPEAYAVCLKSDNRAIGAIELKLKGHTDMTERDDECELGYWIGRPFWGQGLMPEAVGEMLRHAFEDMGMNKVWCGYYDGNTKSKRVQEKAGFKYQWTTEGVDVPLLHEKRTGHVNCMTRKQWIWRKLYLAAKAVQNCRKISEYVEAGGVAAAVLSASGRIYTGVCVDTCCTLGICAERNAIFHMLTNGEQEIQKVLAVMPNGKTAAPCGACRELMVQLMPQKYRDIEIMLDFEEERVVTLGELTPEWWI</sequence>
<dbReference type="Proteomes" id="UP000824265">
    <property type="component" value="Unassembled WGS sequence"/>
</dbReference>
<organism evidence="8 9">
    <name type="scientific">Candidatus Acetatifactor stercoripullorum</name>
    <dbReference type="NCBI Taxonomy" id="2838414"/>
    <lineage>
        <taxon>Bacteria</taxon>
        <taxon>Bacillati</taxon>
        <taxon>Bacillota</taxon>
        <taxon>Clostridia</taxon>
        <taxon>Lachnospirales</taxon>
        <taxon>Lachnospiraceae</taxon>
        <taxon>Acetatifactor</taxon>
    </lineage>
</organism>
<dbReference type="InterPro" id="IPR016181">
    <property type="entry name" value="Acyl_CoA_acyltransferase"/>
</dbReference>
<dbReference type="Gene3D" id="3.40.630.30">
    <property type="match status" value="1"/>
</dbReference>
<dbReference type="SUPFAM" id="SSF55729">
    <property type="entry name" value="Acyl-CoA N-acyltransferases (Nat)"/>
    <property type="match status" value="1"/>
</dbReference>
<keyword evidence="4 8" id="KW-0012">Acyltransferase</keyword>
<evidence type="ECO:0000313" key="8">
    <source>
        <dbReference type="EMBL" id="HIW80629.1"/>
    </source>
</evidence>
<dbReference type="InterPro" id="IPR000182">
    <property type="entry name" value="GNAT_dom"/>
</dbReference>
<dbReference type="EMBL" id="DXGH01000020">
    <property type="protein sequence ID" value="HIW80629.1"/>
    <property type="molecule type" value="Genomic_DNA"/>
</dbReference>
<evidence type="ECO:0000256" key="3">
    <source>
        <dbReference type="ARBA" id="ARBA00022833"/>
    </source>
</evidence>
<dbReference type="GO" id="GO:0016747">
    <property type="term" value="F:acyltransferase activity, transferring groups other than amino-acyl groups"/>
    <property type="evidence" value="ECO:0007669"/>
    <property type="project" value="InterPro"/>
</dbReference>
<comment type="caution">
    <text evidence="8">The sequence shown here is derived from an EMBL/GenBank/DDBJ whole genome shotgun (WGS) entry which is preliminary data.</text>
</comment>
<dbReference type="EC" id="2.3.1.-" evidence="8"/>
<accession>A0A9D1R3J9</accession>
<dbReference type="Pfam" id="PF13302">
    <property type="entry name" value="Acetyltransf_3"/>
    <property type="match status" value="1"/>
</dbReference>
<reference evidence="8" key="2">
    <citation type="submission" date="2021-04" db="EMBL/GenBank/DDBJ databases">
        <authorList>
            <person name="Gilroy R."/>
        </authorList>
    </citation>
    <scope>NUCLEOTIDE SEQUENCE</scope>
    <source>
        <strain evidence="8">CHK195-6426</strain>
    </source>
</reference>
<dbReference type="InterPro" id="IPR016193">
    <property type="entry name" value="Cytidine_deaminase-like"/>
</dbReference>
<dbReference type="PROSITE" id="PS51747">
    <property type="entry name" value="CYT_DCMP_DEAMINASES_2"/>
    <property type="match status" value="1"/>
</dbReference>
<dbReference type="PANTHER" id="PTHR43792:SF8">
    <property type="entry name" value="[RIBOSOMAL PROTEIN US5]-ALANINE N-ACETYLTRANSFERASE"/>
    <property type="match status" value="1"/>
</dbReference>
<proteinExistence type="inferred from homology"/>
<evidence type="ECO:0000313" key="9">
    <source>
        <dbReference type="Proteomes" id="UP000824265"/>
    </source>
</evidence>
<keyword evidence="2" id="KW-0479">Metal-binding</keyword>
<dbReference type="Pfam" id="PF00383">
    <property type="entry name" value="dCMP_cyt_deam_1"/>
    <property type="match status" value="1"/>
</dbReference>
<dbReference type="InterPro" id="IPR016192">
    <property type="entry name" value="APOBEC/CMP_deaminase_Zn-bd"/>
</dbReference>
<evidence type="ECO:0000256" key="2">
    <source>
        <dbReference type="ARBA" id="ARBA00022723"/>
    </source>
</evidence>
<dbReference type="CDD" id="cd01283">
    <property type="entry name" value="cytidine_deaminase"/>
    <property type="match status" value="1"/>
</dbReference>
<dbReference type="GO" id="GO:0008270">
    <property type="term" value="F:zinc ion binding"/>
    <property type="evidence" value="ECO:0007669"/>
    <property type="project" value="InterPro"/>
</dbReference>
<dbReference type="AlphaFoldDB" id="A0A9D1R3J9"/>
<feature type="domain" description="CMP/dCMP-type deaminase" evidence="7">
    <location>
        <begin position="175"/>
        <end position="303"/>
    </location>
</feature>
<dbReference type="PANTHER" id="PTHR43792">
    <property type="entry name" value="GNAT FAMILY, PUTATIVE (AFU_ORTHOLOGUE AFUA_3G00765)-RELATED-RELATED"/>
    <property type="match status" value="1"/>
</dbReference>
<dbReference type="Gene3D" id="3.40.140.10">
    <property type="entry name" value="Cytidine Deaminase, domain 2"/>
    <property type="match status" value="1"/>
</dbReference>
<comment type="similarity">
    <text evidence="5">Belongs to the acetyltransferase family. RimJ subfamily.</text>
</comment>
<evidence type="ECO:0000256" key="4">
    <source>
        <dbReference type="ARBA" id="ARBA00023315"/>
    </source>
</evidence>
<dbReference type="GO" id="GO:0016787">
    <property type="term" value="F:hydrolase activity"/>
    <property type="evidence" value="ECO:0007669"/>
    <property type="project" value="InterPro"/>
</dbReference>
<dbReference type="PROSITE" id="PS00903">
    <property type="entry name" value="CYT_DCMP_DEAMINASES_1"/>
    <property type="match status" value="1"/>
</dbReference>
<dbReference type="SUPFAM" id="SSF53927">
    <property type="entry name" value="Cytidine deaminase-like"/>
    <property type="match status" value="1"/>
</dbReference>
<keyword evidence="1 8" id="KW-0808">Transferase</keyword>
<dbReference type="InterPro" id="IPR002125">
    <property type="entry name" value="CMP_dCMP_dom"/>
</dbReference>
<gene>
    <name evidence="8" type="ORF">H9742_03730</name>
</gene>
<evidence type="ECO:0000256" key="1">
    <source>
        <dbReference type="ARBA" id="ARBA00022679"/>
    </source>
</evidence>